<gene>
    <name evidence="1" type="ORF">N7517_010283</name>
</gene>
<keyword evidence="2" id="KW-1185">Reference proteome</keyword>
<dbReference type="GeneID" id="81467189"/>
<name>A0A9W9UT74_9EURO</name>
<sequence length="68" mass="7624">MPVESADGDWDQMVRIVGSRLQAGRSADIISCVDEIGLTWDVWRPAVDVEILARLIFIFLPEAKHLAM</sequence>
<accession>A0A9W9UT74</accession>
<dbReference type="EMBL" id="JAPZBT010000006">
    <property type="protein sequence ID" value="KAJ5355674.1"/>
    <property type="molecule type" value="Genomic_DNA"/>
</dbReference>
<reference evidence="1" key="2">
    <citation type="journal article" date="2023" name="IMA Fungus">
        <title>Comparative genomic study of the Penicillium genus elucidates a diverse pangenome and 15 lateral gene transfer events.</title>
        <authorList>
            <person name="Petersen C."/>
            <person name="Sorensen T."/>
            <person name="Nielsen M.R."/>
            <person name="Sondergaard T.E."/>
            <person name="Sorensen J.L."/>
            <person name="Fitzpatrick D.A."/>
            <person name="Frisvad J.C."/>
            <person name="Nielsen K.L."/>
        </authorList>
    </citation>
    <scope>NUCLEOTIDE SEQUENCE</scope>
    <source>
        <strain evidence="1">IBT 3081</strain>
    </source>
</reference>
<proteinExistence type="predicted"/>
<reference evidence="1" key="1">
    <citation type="submission" date="2022-12" db="EMBL/GenBank/DDBJ databases">
        <authorList>
            <person name="Petersen C."/>
        </authorList>
    </citation>
    <scope>NUCLEOTIDE SEQUENCE</scope>
    <source>
        <strain evidence="1">IBT 3081</strain>
    </source>
</reference>
<dbReference type="AlphaFoldDB" id="A0A9W9UT74"/>
<protein>
    <submittedName>
        <fullName evidence="1">Uncharacterized protein</fullName>
    </submittedName>
</protein>
<dbReference type="Proteomes" id="UP001147752">
    <property type="component" value="Unassembled WGS sequence"/>
</dbReference>
<evidence type="ECO:0000313" key="2">
    <source>
        <dbReference type="Proteomes" id="UP001147752"/>
    </source>
</evidence>
<evidence type="ECO:0000313" key="1">
    <source>
        <dbReference type="EMBL" id="KAJ5355674.1"/>
    </source>
</evidence>
<dbReference type="RefSeq" id="XP_056573821.1">
    <property type="nucleotide sequence ID" value="XM_056728006.1"/>
</dbReference>
<dbReference type="OrthoDB" id="4365225at2759"/>
<organism evidence="1 2">
    <name type="scientific">Penicillium concentricum</name>
    <dbReference type="NCBI Taxonomy" id="293559"/>
    <lineage>
        <taxon>Eukaryota</taxon>
        <taxon>Fungi</taxon>
        <taxon>Dikarya</taxon>
        <taxon>Ascomycota</taxon>
        <taxon>Pezizomycotina</taxon>
        <taxon>Eurotiomycetes</taxon>
        <taxon>Eurotiomycetidae</taxon>
        <taxon>Eurotiales</taxon>
        <taxon>Aspergillaceae</taxon>
        <taxon>Penicillium</taxon>
    </lineage>
</organism>
<comment type="caution">
    <text evidence="1">The sequence shown here is derived from an EMBL/GenBank/DDBJ whole genome shotgun (WGS) entry which is preliminary data.</text>
</comment>